<dbReference type="GO" id="GO:0008479">
    <property type="term" value="F:tRNA-guanosine(34) queuine transglycosylase activity"/>
    <property type="evidence" value="ECO:0007669"/>
    <property type="project" value="UniProtKB-UniRule"/>
</dbReference>
<comment type="similarity">
    <text evidence="6">Belongs to the queuine tRNA-ribosyltransferase family.</text>
</comment>
<proteinExistence type="inferred from homology"/>
<name>A0A5E4MAK1_9HEMI</name>
<evidence type="ECO:0000259" key="7">
    <source>
        <dbReference type="Pfam" id="PF01702"/>
    </source>
</evidence>
<sequence>MVKTSLKFDVIAKCSTSHARTCTMELPHYTVETPVFMPVGTKGSIKSLLPEQLEDIDCQIILGNTYHLGLRPGIDLLKKANGLHNFMGWNRALLTDSGGFQMVSLLNMAEISEQGVNFESPYDGSRSLLTPEKSIEIQNVIGADIIMQLDDVVPTTSKNNERMEEATYRTTRWLDRCISAHKNTEKQNIFPIVQGGLKDDLRKLSANLNLERKANGYAIGGLSGGEAKEDFWRMVLLSTQMLPFDKPKYVMGVGFAVDLVICCALGADMFDCVFPTRTARFGFALTSYGTLSLKHAKYKMDFEPLEKNCICSTCKTYTRAYIHHIVSTEVVSSTLLSVHNLNYQMQLMKGIRDSIKKNIFPEFVQDFMIKLYPNKNYPPWCIEALESVHIKLK</sequence>
<dbReference type="FunFam" id="3.20.20.105:FF:000004">
    <property type="entry name" value="Queuine tRNA-ribosyltransferase"/>
    <property type="match status" value="1"/>
</dbReference>
<evidence type="ECO:0000256" key="2">
    <source>
        <dbReference type="ARBA" id="ARBA00022679"/>
    </source>
</evidence>
<dbReference type="InterPro" id="IPR004803">
    <property type="entry name" value="TGT"/>
</dbReference>
<dbReference type="OrthoDB" id="10249838at2759"/>
<dbReference type="Proteomes" id="UP000325440">
    <property type="component" value="Unassembled WGS sequence"/>
</dbReference>
<evidence type="ECO:0000313" key="8">
    <source>
        <dbReference type="EMBL" id="VVC28438.1"/>
    </source>
</evidence>
<dbReference type="GO" id="GO:0046872">
    <property type="term" value="F:metal ion binding"/>
    <property type="evidence" value="ECO:0007669"/>
    <property type="project" value="UniProtKB-KW"/>
</dbReference>
<dbReference type="GO" id="GO:0006400">
    <property type="term" value="P:tRNA modification"/>
    <property type="evidence" value="ECO:0007669"/>
    <property type="project" value="InterPro"/>
</dbReference>
<feature type="region of interest" description="RNA binding; important for wobble base 34 recognition" evidence="6">
    <location>
        <begin position="276"/>
        <end position="280"/>
    </location>
</feature>
<dbReference type="InterPro" id="IPR002616">
    <property type="entry name" value="tRNA_ribo_trans-like"/>
</dbReference>
<gene>
    <name evidence="8" type="ORF">CINCED_3A025434</name>
</gene>
<feature type="binding site" evidence="6">
    <location>
        <position position="339"/>
    </location>
    <ligand>
        <name>Zn(2+)</name>
        <dbReference type="ChEBI" id="CHEBI:29105"/>
    </ligand>
</feature>
<organism evidence="8 9">
    <name type="scientific">Cinara cedri</name>
    <dbReference type="NCBI Taxonomy" id="506608"/>
    <lineage>
        <taxon>Eukaryota</taxon>
        <taxon>Metazoa</taxon>
        <taxon>Ecdysozoa</taxon>
        <taxon>Arthropoda</taxon>
        <taxon>Hexapoda</taxon>
        <taxon>Insecta</taxon>
        <taxon>Pterygota</taxon>
        <taxon>Neoptera</taxon>
        <taxon>Paraneoptera</taxon>
        <taxon>Hemiptera</taxon>
        <taxon>Sternorrhyncha</taxon>
        <taxon>Aphidomorpha</taxon>
        <taxon>Aphidoidea</taxon>
        <taxon>Aphididae</taxon>
        <taxon>Lachninae</taxon>
        <taxon>Cinara</taxon>
    </lineage>
</organism>
<dbReference type="NCBIfam" id="TIGR00449">
    <property type="entry name" value="tgt_general"/>
    <property type="match status" value="1"/>
</dbReference>
<evidence type="ECO:0000256" key="3">
    <source>
        <dbReference type="ARBA" id="ARBA00022694"/>
    </source>
</evidence>
<keyword evidence="9" id="KW-1185">Reference proteome</keyword>
<feature type="binding site" evidence="6">
    <location>
        <position position="309"/>
    </location>
    <ligand>
        <name>Zn(2+)</name>
        <dbReference type="ChEBI" id="CHEBI:29105"/>
    </ligand>
</feature>
<dbReference type="HAMAP" id="MF_00168">
    <property type="entry name" value="Q_tRNA_Tgt"/>
    <property type="match status" value="1"/>
</dbReference>
<dbReference type="SUPFAM" id="SSF51713">
    <property type="entry name" value="tRNA-guanine transglycosylase"/>
    <property type="match status" value="1"/>
</dbReference>
<dbReference type="EMBL" id="CABPRJ010000481">
    <property type="protein sequence ID" value="VVC28438.1"/>
    <property type="molecule type" value="Genomic_DNA"/>
</dbReference>
<dbReference type="AlphaFoldDB" id="A0A5E4MAK1"/>
<comment type="subunit">
    <text evidence="6">Heterodimer of a catalytic subunit and an accessory subunit.</text>
</comment>
<dbReference type="PANTHER" id="PTHR43530">
    <property type="entry name" value="QUEUINE TRNA-RIBOSYLTRANSFERASE CATALYTIC SUBUNIT 1"/>
    <property type="match status" value="1"/>
</dbReference>
<evidence type="ECO:0000256" key="6">
    <source>
        <dbReference type="HAMAP-Rule" id="MF_03218"/>
    </source>
</evidence>
<feature type="binding site" evidence="6">
    <location>
        <position position="311"/>
    </location>
    <ligand>
        <name>Zn(2+)</name>
        <dbReference type="ChEBI" id="CHEBI:29105"/>
    </ligand>
</feature>
<evidence type="ECO:0000256" key="5">
    <source>
        <dbReference type="ARBA" id="ARBA00022833"/>
    </source>
</evidence>
<dbReference type="EC" id="2.4.2.64" evidence="6"/>
<dbReference type="Gene3D" id="3.20.20.105">
    <property type="entry name" value="Queuine tRNA-ribosyltransferase-like"/>
    <property type="match status" value="1"/>
</dbReference>
<feature type="active site" description="Proton acceptor" evidence="6">
    <location>
        <position position="96"/>
    </location>
</feature>
<evidence type="ECO:0000256" key="1">
    <source>
        <dbReference type="ARBA" id="ARBA00022676"/>
    </source>
</evidence>
<protein>
    <recommendedName>
        <fullName evidence="6">Queuine tRNA-ribosyltransferase catalytic subunit 1</fullName>
        <ecNumber evidence="6">2.4.2.64</ecNumber>
    </recommendedName>
    <alternativeName>
        <fullName evidence="6">Guanine insertion enzyme</fullName>
    </alternativeName>
    <alternativeName>
        <fullName evidence="6">tRNA-guanine transglycosylase</fullName>
    </alternativeName>
</protein>
<comment type="subcellular location">
    <subcellularLocation>
        <location evidence="6">Cytoplasm</location>
    </subcellularLocation>
</comment>
<dbReference type="InterPro" id="IPR036511">
    <property type="entry name" value="TGT-like_sf"/>
</dbReference>
<keyword evidence="6" id="KW-0963">Cytoplasm</keyword>
<feature type="binding site" evidence="6">
    <location>
        <position position="314"/>
    </location>
    <ligand>
        <name>Zn(2+)</name>
        <dbReference type="ChEBI" id="CHEBI:29105"/>
    </ligand>
</feature>
<comment type="catalytic activity">
    <reaction evidence="6">
        <text>guanosine(34) in tRNA + queuine = queuosine(34) in tRNA + guanine</text>
        <dbReference type="Rhea" id="RHEA:16633"/>
        <dbReference type="Rhea" id="RHEA-COMP:10341"/>
        <dbReference type="Rhea" id="RHEA-COMP:18571"/>
        <dbReference type="ChEBI" id="CHEBI:16235"/>
        <dbReference type="ChEBI" id="CHEBI:17433"/>
        <dbReference type="ChEBI" id="CHEBI:74269"/>
        <dbReference type="ChEBI" id="CHEBI:194431"/>
        <dbReference type="EC" id="2.4.2.64"/>
    </reaction>
</comment>
<feature type="region of interest" description="RNA binding" evidence="6">
    <location>
        <begin position="252"/>
        <end position="258"/>
    </location>
</feature>
<feature type="binding site" evidence="6">
    <location>
        <begin position="96"/>
        <end position="100"/>
    </location>
    <ligand>
        <name>substrate</name>
    </ligand>
</feature>
<keyword evidence="4 6" id="KW-0479">Metal-binding</keyword>
<dbReference type="PANTHER" id="PTHR43530:SF1">
    <property type="entry name" value="QUEUINE TRNA-RIBOSYLTRANSFERASE CATALYTIC SUBUNIT 1"/>
    <property type="match status" value="1"/>
</dbReference>
<keyword evidence="3 6" id="KW-0819">tRNA processing</keyword>
<comment type="function">
    <text evidence="6">Catalytic subunit of the queuine tRNA-ribosyltransferase (TGT) that catalyzes the base-exchange of a guanine (G) residue with queuine (Q) at position 34 (anticodon wobble position) in tRNAs with GU(N) anticodons (tRNA-Asp, -Asn, -His and -Tyr), resulting in the hypermodified nucleoside queuosine (7-(((4,5-cis-dihydroxy-2-cyclopenten-1-yl)amino)methyl)-7-deazaguanosine). Catalysis occurs through a double-displacement mechanism. The nucleophile active site attacks the C1' of nucleotide 34 to detach the guanine base from the RNA, forming a covalent enzyme-RNA intermediate. The proton acceptor active site deprotonates the incoming queuine, allowing a nucleophilic attack on the C1' of the ribose to form the product.</text>
</comment>
<keyword evidence="1 6" id="KW-0328">Glycosyltransferase</keyword>
<comment type="cofactor">
    <cofactor evidence="6">
        <name>Zn(2+)</name>
        <dbReference type="ChEBI" id="CHEBI:29105"/>
    </cofactor>
</comment>
<reference evidence="8 9" key="1">
    <citation type="submission" date="2019-08" db="EMBL/GenBank/DDBJ databases">
        <authorList>
            <person name="Alioto T."/>
            <person name="Alioto T."/>
            <person name="Gomez Garrido J."/>
        </authorList>
    </citation>
    <scope>NUCLEOTIDE SEQUENCE [LARGE SCALE GENOMIC DNA]</scope>
</reference>
<feature type="binding site" evidence="6">
    <location>
        <position position="221"/>
    </location>
    <ligand>
        <name>substrate</name>
    </ligand>
</feature>
<feature type="binding site" evidence="6">
    <location>
        <position position="194"/>
    </location>
    <ligand>
        <name>substrate</name>
    </ligand>
</feature>
<evidence type="ECO:0000256" key="4">
    <source>
        <dbReference type="ARBA" id="ARBA00022723"/>
    </source>
</evidence>
<feature type="binding site" evidence="6">
    <location>
        <position position="150"/>
    </location>
    <ligand>
        <name>substrate</name>
    </ligand>
</feature>
<evidence type="ECO:0000313" key="9">
    <source>
        <dbReference type="Proteomes" id="UP000325440"/>
    </source>
</evidence>
<feature type="domain" description="tRNA-guanine(15) transglycosylase-like" evidence="7">
    <location>
        <begin position="18"/>
        <end position="370"/>
    </location>
</feature>
<keyword evidence="2 6" id="KW-0808">Transferase</keyword>
<dbReference type="Pfam" id="PF01702">
    <property type="entry name" value="TGT"/>
    <property type="match status" value="1"/>
</dbReference>
<dbReference type="NCBIfam" id="TIGR00430">
    <property type="entry name" value="Q_tRNA_tgt"/>
    <property type="match status" value="1"/>
</dbReference>
<accession>A0A5E4MAK1</accession>
<keyword evidence="5 6" id="KW-0862">Zinc</keyword>
<dbReference type="GO" id="GO:0005829">
    <property type="term" value="C:cytosol"/>
    <property type="evidence" value="ECO:0007669"/>
    <property type="project" value="TreeGrafter"/>
</dbReference>
<feature type="active site" description="Nucleophile" evidence="6">
    <location>
        <position position="271"/>
    </location>
</feature>